<evidence type="ECO:0000256" key="7">
    <source>
        <dbReference type="ARBA" id="ARBA00023136"/>
    </source>
</evidence>
<dbReference type="RefSeq" id="WP_215625476.1">
    <property type="nucleotide sequence ID" value="NZ_CP067089.2"/>
</dbReference>
<feature type="transmembrane region" description="Helical" evidence="8">
    <location>
        <begin position="91"/>
        <end position="113"/>
    </location>
</feature>
<protein>
    <submittedName>
        <fullName evidence="10">EamA family transporter RarD</fullName>
    </submittedName>
</protein>
<feature type="transmembrane region" description="Helical" evidence="8">
    <location>
        <begin position="171"/>
        <end position="191"/>
    </location>
</feature>
<keyword evidence="5 8" id="KW-0812">Transmembrane</keyword>
<dbReference type="Proteomes" id="UP000595917">
    <property type="component" value="Chromosome"/>
</dbReference>
<evidence type="ECO:0000313" key="10">
    <source>
        <dbReference type="EMBL" id="QQO08170.1"/>
    </source>
</evidence>
<dbReference type="InterPro" id="IPR037185">
    <property type="entry name" value="EmrE-like"/>
</dbReference>
<organism evidence="10 11">
    <name type="scientific">Breznakiella homolactica</name>
    <dbReference type="NCBI Taxonomy" id="2798577"/>
    <lineage>
        <taxon>Bacteria</taxon>
        <taxon>Pseudomonadati</taxon>
        <taxon>Spirochaetota</taxon>
        <taxon>Spirochaetia</taxon>
        <taxon>Spirochaetales</taxon>
        <taxon>Breznakiellaceae</taxon>
        <taxon>Breznakiella</taxon>
    </lineage>
</organism>
<keyword evidence="7 8" id="KW-0472">Membrane</keyword>
<evidence type="ECO:0000256" key="3">
    <source>
        <dbReference type="ARBA" id="ARBA00022448"/>
    </source>
</evidence>
<reference evidence="10" key="1">
    <citation type="submission" date="2021-01" db="EMBL/GenBank/DDBJ databases">
        <title>Description of Breznakiella homolactica.</title>
        <authorList>
            <person name="Song Y."/>
            <person name="Brune A."/>
        </authorList>
    </citation>
    <scope>NUCLEOTIDE SEQUENCE</scope>
    <source>
        <strain evidence="10">RmG30</strain>
    </source>
</reference>
<dbReference type="PANTHER" id="PTHR22911:SF137">
    <property type="entry name" value="SOLUTE CARRIER FAMILY 35 MEMBER G2-RELATED"/>
    <property type="match status" value="1"/>
</dbReference>
<evidence type="ECO:0000256" key="8">
    <source>
        <dbReference type="SAM" id="Phobius"/>
    </source>
</evidence>
<feature type="transmembrane region" description="Helical" evidence="8">
    <location>
        <begin position="120"/>
        <end position="138"/>
    </location>
</feature>
<evidence type="ECO:0000256" key="1">
    <source>
        <dbReference type="ARBA" id="ARBA00004651"/>
    </source>
</evidence>
<dbReference type="KEGG" id="bhc:JFL75_14680"/>
<proteinExistence type="inferred from homology"/>
<dbReference type="PANTHER" id="PTHR22911">
    <property type="entry name" value="ACYL-MALONYL CONDENSING ENZYME-RELATED"/>
    <property type="match status" value="1"/>
</dbReference>
<evidence type="ECO:0000256" key="2">
    <source>
        <dbReference type="ARBA" id="ARBA00007362"/>
    </source>
</evidence>
<evidence type="ECO:0000256" key="4">
    <source>
        <dbReference type="ARBA" id="ARBA00022475"/>
    </source>
</evidence>
<feature type="transmembrane region" description="Helical" evidence="8">
    <location>
        <begin position="29"/>
        <end position="47"/>
    </location>
</feature>
<feature type="domain" description="EamA" evidence="9">
    <location>
        <begin position="147"/>
        <end position="275"/>
    </location>
</feature>
<keyword evidence="11" id="KW-1185">Reference proteome</keyword>
<dbReference type="GO" id="GO:0005886">
    <property type="term" value="C:plasma membrane"/>
    <property type="evidence" value="ECO:0007669"/>
    <property type="project" value="UniProtKB-SubCell"/>
</dbReference>
<keyword evidence="4" id="KW-1003">Cell membrane</keyword>
<sequence length="286" mass="31859">MGVFYAVIAYVFWGLSPLYWRFLSNVGPLQILAFRILFSLIFVFILLKIQKTTCWFRLFKEPRSRIFIIGAALAVTVNWGGYIWAVNSGMAVAASLGYFICPLISILLGVIFLREKILPLQWVSFGIAAFGVVLLSVFTGSFPWISFILALSFGGYGLFKKKITAGSLEGLFSETLVSSPLAAAMLFIPAWGGTDFPALPVHTWVLLVLCGPVTVAPLYWFSKSARHLSLSALGFLQYLNPTIQFLLGVFVFREPFPRQNLTAFICIWVSVLLFSAAPMIQKRIKT</sequence>
<feature type="transmembrane region" description="Helical" evidence="8">
    <location>
        <begin position="261"/>
        <end position="280"/>
    </location>
</feature>
<dbReference type="NCBIfam" id="TIGR00688">
    <property type="entry name" value="rarD"/>
    <property type="match status" value="1"/>
</dbReference>
<evidence type="ECO:0000259" key="9">
    <source>
        <dbReference type="Pfam" id="PF00892"/>
    </source>
</evidence>
<evidence type="ECO:0000256" key="6">
    <source>
        <dbReference type="ARBA" id="ARBA00022989"/>
    </source>
</evidence>
<comment type="similarity">
    <text evidence="2">Belongs to the EamA transporter family.</text>
</comment>
<name>A0A7T7XKV6_9SPIR</name>
<dbReference type="Pfam" id="PF00892">
    <property type="entry name" value="EamA"/>
    <property type="match status" value="2"/>
</dbReference>
<dbReference type="InterPro" id="IPR000620">
    <property type="entry name" value="EamA_dom"/>
</dbReference>
<keyword evidence="3" id="KW-0813">Transport</keyword>
<feature type="transmembrane region" description="Helical" evidence="8">
    <location>
        <begin position="7"/>
        <end position="23"/>
    </location>
</feature>
<keyword evidence="6 8" id="KW-1133">Transmembrane helix</keyword>
<feature type="domain" description="EamA" evidence="9">
    <location>
        <begin position="1"/>
        <end position="136"/>
    </location>
</feature>
<gene>
    <name evidence="10" type="primary">rarD</name>
    <name evidence="10" type="ORF">JFL75_14680</name>
</gene>
<accession>A0A7T7XKV6</accession>
<feature type="transmembrane region" description="Helical" evidence="8">
    <location>
        <begin position="203"/>
        <end position="221"/>
    </location>
</feature>
<dbReference type="AlphaFoldDB" id="A0A7T7XKV6"/>
<feature type="transmembrane region" description="Helical" evidence="8">
    <location>
        <begin position="228"/>
        <end position="249"/>
    </location>
</feature>
<dbReference type="SUPFAM" id="SSF103481">
    <property type="entry name" value="Multidrug resistance efflux transporter EmrE"/>
    <property type="match status" value="2"/>
</dbReference>
<feature type="transmembrane region" description="Helical" evidence="8">
    <location>
        <begin position="144"/>
        <end position="159"/>
    </location>
</feature>
<dbReference type="InterPro" id="IPR004626">
    <property type="entry name" value="RarD"/>
</dbReference>
<evidence type="ECO:0000256" key="5">
    <source>
        <dbReference type="ARBA" id="ARBA00022692"/>
    </source>
</evidence>
<dbReference type="EMBL" id="CP067089">
    <property type="protein sequence ID" value="QQO08170.1"/>
    <property type="molecule type" value="Genomic_DNA"/>
</dbReference>
<evidence type="ECO:0000313" key="11">
    <source>
        <dbReference type="Proteomes" id="UP000595917"/>
    </source>
</evidence>
<feature type="transmembrane region" description="Helical" evidence="8">
    <location>
        <begin position="67"/>
        <end position="85"/>
    </location>
</feature>
<comment type="subcellular location">
    <subcellularLocation>
        <location evidence="1">Cell membrane</location>
        <topology evidence="1">Multi-pass membrane protein</topology>
    </subcellularLocation>
</comment>